<sequence length="136" mass="16081">MNWKLKAIIQNFVDKLPKSLAYPVYYKIQRNFGGLKRINPYEHLKKSVFFINAIKKQNYQLVDKTFLEIGTGRTVSTPIGLWLCGASRIITVDLNPYLKKELIIESIEWIRQHKNEVRCLFRDFEKHHCLIIGFII</sequence>
<protein>
    <recommendedName>
        <fullName evidence="2">Class I SAM-dependent methyltransferase</fullName>
    </recommendedName>
</protein>
<accession>X1K7U0</accession>
<dbReference type="EMBL" id="BARV01008343">
    <property type="protein sequence ID" value="GAI03082.1"/>
    <property type="molecule type" value="Genomic_DNA"/>
</dbReference>
<comment type="caution">
    <text evidence="1">The sequence shown here is derived from an EMBL/GenBank/DDBJ whole genome shotgun (WGS) entry which is preliminary data.</text>
</comment>
<proteinExistence type="predicted"/>
<gene>
    <name evidence="1" type="ORF">S06H3_16796</name>
</gene>
<organism evidence="1">
    <name type="scientific">marine sediment metagenome</name>
    <dbReference type="NCBI Taxonomy" id="412755"/>
    <lineage>
        <taxon>unclassified sequences</taxon>
        <taxon>metagenomes</taxon>
        <taxon>ecological metagenomes</taxon>
    </lineage>
</organism>
<evidence type="ECO:0000313" key="1">
    <source>
        <dbReference type="EMBL" id="GAI03082.1"/>
    </source>
</evidence>
<dbReference type="AlphaFoldDB" id="X1K7U0"/>
<name>X1K7U0_9ZZZZ</name>
<reference evidence="1" key="1">
    <citation type="journal article" date="2014" name="Front. Microbiol.">
        <title>High frequency of phylogenetically diverse reductive dehalogenase-homologous genes in deep subseafloor sedimentary metagenomes.</title>
        <authorList>
            <person name="Kawai M."/>
            <person name="Futagami T."/>
            <person name="Toyoda A."/>
            <person name="Takaki Y."/>
            <person name="Nishi S."/>
            <person name="Hori S."/>
            <person name="Arai W."/>
            <person name="Tsubouchi T."/>
            <person name="Morono Y."/>
            <person name="Uchiyama I."/>
            <person name="Ito T."/>
            <person name="Fujiyama A."/>
            <person name="Inagaki F."/>
            <person name="Takami H."/>
        </authorList>
    </citation>
    <scope>NUCLEOTIDE SEQUENCE</scope>
    <source>
        <strain evidence="1">Expedition CK06-06</strain>
    </source>
</reference>
<evidence type="ECO:0008006" key="2">
    <source>
        <dbReference type="Google" id="ProtNLM"/>
    </source>
</evidence>